<evidence type="ECO:0000256" key="10">
    <source>
        <dbReference type="PIRSR" id="PIRSR611284-2"/>
    </source>
</evidence>
<dbReference type="AlphaFoldDB" id="A0A2R6Y1V7"/>
<feature type="binding site" evidence="10">
    <location>
        <position position="187"/>
    </location>
    <ligand>
        <name>NADP(+)</name>
        <dbReference type="ChEBI" id="CHEBI:58349"/>
    </ligand>
</feature>
<keyword evidence="4 11" id="KW-0276">Fatty acid metabolism</keyword>
<comment type="subunit">
    <text evidence="11">Homotetramer.</text>
</comment>
<keyword evidence="6 11" id="KW-0560">Oxidoreductase</keyword>
<evidence type="ECO:0000256" key="6">
    <source>
        <dbReference type="ARBA" id="ARBA00023002"/>
    </source>
</evidence>
<evidence type="ECO:0000256" key="8">
    <source>
        <dbReference type="ARBA" id="ARBA00048508"/>
    </source>
</evidence>
<proteinExistence type="inferred from homology"/>
<feature type="domain" description="Ketoreductase" evidence="12">
    <location>
        <begin position="6"/>
        <end position="185"/>
    </location>
</feature>
<accession>A0A2R6Y1V7</accession>
<evidence type="ECO:0000256" key="4">
    <source>
        <dbReference type="ARBA" id="ARBA00022832"/>
    </source>
</evidence>
<dbReference type="InterPro" id="IPR057326">
    <property type="entry name" value="KR_dom"/>
</dbReference>
<dbReference type="InterPro" id="IPR002347">
    <property type="entry name" value="SDR_fam"/>
</dbReference>
<feature type="binding site" evidence="10">
    <location>
        <position position="89"/>
    </location>
    <ligand>
        <name>NADP(+)</name>
        <dbReference type="ChEBI" id="CHEBI:58349"/>
    </ligand>
</feature>
<dbReference type="NCBIfam" id="NF004198">
    <property type="entry name" value="PRK05653.1-3"/>
    <property type="match status" value="1"/>
</dbReference>
<feature type="active site" description="Proton acceptor" evidence="9">
    <location>
        <position position="154"/>
    </location>
</feature>
<evidence type="ECO:0000256" key="7">
    <source>
        <dbReference type="ARBA" id="ARBA00023160"/>
    </source>
</evidence>
<evidence type="ECO:0000256" key="2">
    <source>
        <dbReference type="ARBA" id="ARBA00006484"/>
    </source>
</evidence>
<dbReference type="PRINTS" id="PR00081">
    <property type="entry name" value="GDHRDH"/>
</dbReference>
<keyword evidence="11" id="KW-0444">Lipid biosynthesis</keyword>
<dbReference type="PRINTS" id="PR00080">
    <property type="entry name" value="SDRFAMILY"/>
</dbReference>
<dbReference type="PROSITE" id="PS00061">
    <property type="entry name" value="ADH_SHORT"/>
    <property type="match status" value="1"/>
</dbReference>
<keyword evidence="11" id="KW-0443">Lipid metabolism</keyword>
<keyword evidence="5 10" id="KW-0521">NADP</keyword>
<dbReference type="NCBIfam" id="NF009466">
    <property type="entry name" value="PRK12826.1-2"/>
    <property type="match status" value="1"/>
</dbReference>
<dbReference type="EMBL" id="PEBX01000022">
    <property type="protein sequence ID" value="PTQ56666.1"/>
    <property type="molecule type" value="Genomic_DNA"/>
</dbReference>
<gene>
    <name evidence="13" type="ORF">BSOLF_2816</name>
</gene>
<dbReference type="InterPro" id="IPR020904">
    <property type="entry name" value="Sc_DH/Rdtase_CS"/>
</dbReference>
<protein>
    <recommendedName>
        <fullName evidence="3 11">3-oxoacyl-[acyl-carrier-protein] reductase</fullName>
        <ecNumber evidence="3 11">1.1.1.100</ecNumber>
    </recommendedName>
</protein>
<comment type="caution">
    <text evidence="13">The sequence shown here is derived from an EMBL/GenBank/DDBJ whole genome shotgun (WGS) entry which is preliminary data.</text>
</comment>
<comment type="similarity">
    <text evidence="2 11">Belongs to the short-chain dehydrogenases/reductases (SDR) family.</text>
</comment>
<dbReference type="GO" id="GO:0004316">
    <property type="term" value="F:3-oxoacyl-[acyl-carrier-protein] reductase (NADPH) activity"/>
    <property type="evidence" value="ECO:0007669"/>
    <property type="project" value="UniProtKB-UniRule"/>
</dbReference>
<keyword evidence="7 11" id="KW-0275">Fatty acid biosynthesis</keyword>
<evidence type="ECO:0000256" key="9">
    <source>
        <dbReference type="PIRSR" id="PIRSR611284-1"/>
    </source>
</evidence>
<dbReference type="SMART" id="SM00822">
    <property type="entry name" value="PKS_KR"/>
    <property type="match status" value="1"/>
</dbReference>
<dbReference type="UniPathway" id="UPA00094"/>
<comment type="catalytic activity">
    <reaction evidence="8 11">
        <text>a (3R)-hydroxyacyl-[ACP] + NADP(+) = a 3-oxoacyl-[ACP] + NADPH + H(+)</text>
        <dbReference type="Rhea" id="RHEA:17397"/>
        <dbReference type="Rhea" id="RHEA-COMP:9916"/>
        <dbReference type="Rhea" id="RHEA-COMP:9945"/>
        <dbReference type="ChEBI" id="CHEBI:15378"/>
        <dbReference type="ChEBI" id="CHEBI:57783"/>
        <dbReference type="ChEBI" id="CHEBI:58349"/>
        <dbReference type="ChEBI" id="CHEBI:78776"/>
        <dbReference type="ChEBI" id="CHEBI:78827"/>
        <dbReference type="EC" id="1.1.1.100"/>
    </reaction>
</comment>
<feature type="binding site" evidence="10">
    <location>
        <begin position="154"/>
        <end position="158"/>
    </location>
    <ligand>
        <name>NADP(+)</name>
        <dbReference type="ChEBI" id="CHEBI:58349"/>
    </ligand>
</feature>
<dbReference type="InterPro" id="IPR036291">
    <property type="entry name" value="NAD(P)-bd_dom_sf"/>
</dbReference>
<dbReference type="NCBIfam" id="NF005559">
    <property type="entry name" value="PRK07231.1"/>
    <property type="match status" value="1"/>
</dbReference>
<comment type="pathway">
    <text evidence="1 11">Lipid metabolism; fatty acid biosynthesis.</text>
</comment>
<reference evidence="14" key="1">
    <citation type="journal article" date="2018" name="Sci. Rep.">
        <title>Lignite coal burning seam in the remote Altai Mountains harbors a hydrogen-driven thermophilic microbial community.</title>
        <authorList>
            <person name="Kadnikov V.V."/>
            <person name="Mardanov A.V."/>
            <person name="Ivasenko D.A."/>
            <person name="Antsiferov D.V."/>
            <person name="Beletsky A.V."/>
            <person name="Karnachuk O.V."/>
            <person name="Ravin N.V."/>
        </authorList>
    </citation>
    <scope>NUCLEOTIDE SEQUENCE [LARGE SCALE GENOMIC DNA]</scope>
</reference>
<evidence type="ECO:0000313" key="13">
    <source>
        <dbReference type="EMBL" id="PTQ56666.1"/>
    </source>
</evidence>
<evidence type="ECO:0000256" key="3">
    <source>
        <dbReference type="ARBA" id="ARBA00012948"/>
    </source>
</evidence>
<dbReference type="Gene3D" id="3.40.50.720">
    <property type="entry name" value="NAD(P)-binding Rossmann-like Domain"/>
    <property type="match status" value="1"/>
</dbReference>
<dbReference type="InterPro" id="IPR050259">
    <property type="entry name" value="SDR"/>
</dbReference>
<dbReference type="InterPro" id="IPR011284">
    <property type="entry name" value="3oxo_ACP_reduc"/>
</dbReference>
<dbReference type="PANTHER" id="PTHR42879">
    <property type="entry name" value="3-OXOACYL-(ACYL-CARRIER-PROTEIN) REDUCTASE"/>
    <property type="match status" value="1"/>
</dbReference>
<dbReference type="Pfam" id="PF13561">
    <property type="entry name" value="adh_short_C2"/>
    <property type="match status" value="1"/>
</dbReference>
<dbReference type="NCBIfam" id="TIGR01830">
    <property type="entry name" value="3oxo_ACP_reduc"/>
    <property type="match status" value="1"/>
</dbReference>
<dbReference type="CDD" id="cd05333">
    <property type="entry name" value="BKR_SDR_c"/>
    <property type="match status" value="1"/>
</dbReference>
<organism evidence="13 14">
    <name type="scientific">Candidatus Carbonibacillus altaicus</name>
    <dbReference type="NCBI Taxonomy" id="2163959"/>
    <lineage>
        <taxon>Bacteria</taxon>
        <taxon>Bacillati</taxon>
        <taxon>Bacillota</taxon>
        <taxon>Bacilli</taxon>
        <taxon>Bacillales</taxon>
        <taxon>Candidatus Carbonibacillus</taxon>
    </lineage>
</organism>
<dbReference type="EC" id="1.1.1.100" evidence="3 11"/>
<evidence type="ECO:0000256" key="1">
    <source>
        <dbReference type="ARBA" id="ARBA00005194"/>
    </source>
</evidence>
<dbReference type="GO" id="GO:0051287">
    <property type="term" value="F:NAD binding"/>
    <property type="evidence" value="ECO:0007669"/>
    <property type="project" value="UniProtKB-UniRule"/>
</dbReference>
<comment type="function">
    <text evidence="11">Catalyzes the NADPH-dependent reduction of beta-ketoacyl-ACP substrates to beta-hydroxyacyl-ACP products, the first reductive step in the elongation cycle of fatty acid biosynthesis.</text>
</comment>
<evidence type="ECO:0000256" key="5">
    <source>
        <dbReference type="ARBA" id="ARBA00022857"/>
    </source>
</evidence>
<dbReference type="GO" id="GO:0006633">
    <property type="term" value="P:fatty acid biosynthetic process"/>
    <property type="evidence" value="ECO:0007669"/>
    <property type="project" value="UniProtKB-UniPathway"/>
</dbReference>
<dbReference type="FunFam" id="3.40.50.720:FF:000115">
    <property type="entry name" value="3-oxoacyl-[acyl-carrier-protein] reductase FabG"/>
    <property type="match status" value="1"/>
</dbReference>
<evidence type="ECO:0000256" key="11">
    <source>
        <dbReference type="RuleBase" id="RU366074"/>
    </source>
</evidence>
<dbReference type="Proteomes" id="UP000244338">
    <property type="component" value="Unassembled WGS sequence"/>
</dbReference>
<evidence type="ECO:0000313" key="14">
    <source>
        <dbReference type="Proteomes" id="UP000244338"/>
    </source>
</evidence>
<name>A0A2R6Y1V7_9BACL</name>
<evidence type="ECO:0000259" key="12">
    <source>
        <dbReference type="SMART" id="SM00822"/>
    </source>
</evidence>
<dbReference type="SUPFAM" id="SSF51735">
    <property type="entry name" value="NAD(P)-binding Rossmann-fold domains"/>
    <property type="match status" value="1"/>
</dbReference>
<sequence length="246" mass="26060">MGMRDHVAIITGGGSGIGWAAVKAFAERGARVVIADWNADEGRKAEDAVHALGGEARFVAVDVSQPESVAKLVETVLGAYGQIDILINNAGITRDAMLHKMSYEAWQRVIDVNLSGVFYCTQAVVRPMRKRGYGRIINTSSIVGRFGNVGQTNYAAAKAGVIGMTLTWAKELGPKGITVNAVAPGFIRTPMTAAMPPDILQQMAEKVPVGRLGEPEDIARVYLFLADEASGYINGAVISVDGGLSL</sequence>
<dbReference type="PANTHER" id="PTHR42879:SF2">
    <property type="entry name" value="3-OXOACYL-[ACYL-CARRIER-PROTEIN] REDUCTASE FABG"/>
    <property type="match status" value="1"/>
</dbReference>